<proteinExistence type="predicted"/>
<protein>
    <submittedName>
        <fullName evidence="1">Uncharacterized protein</fullName>
    </submittedName>
</protein>
<reference evidence="1 2" key="1">
    <citation type="submission" date="2019-11" db="EMBL/GenBank/DDBJ databases">
        <title>Whole genome sequence of Oryza granulata.</title>
        <authorList>
            <person name="Li W."/>
        </authorList>
    </citation>
    <scope>NUCLEOTIDE SEQUENCE [LARGE SCALE GENOMIC DNA]</scope>
    <source>
        <strain evidence="2">cv. Menghai</strain>
        <tissue evidence="1">Leaf</tissue>
    </source>
</reference>
<keyword evidence="2" id="KW-1185">Reference proteome</keyword>
<accession>A0A6G1E4C6</accession>
<dbReference type="EMBL" id="SPHZ02000005">
    <property type="protein sequence ID" value="KAF0919629.1"/>
    <property type="molecule type" value="Genomic_DNA"/>
</dbReference>
<evidence type="ECO:0000313" key="1">
    <source>
        <dbReference type="EMBL" id="KAF0919629.1"/>
    </source>
</evidence>
<evidence type="ECO:0000313" key="2">
    <source>
        <dbReference type="Proteomes" id="UP000479710"/>
    </source>
</evidence>
<organism evidence="1 2">
    <name type="scientific">Oryza meyeriana var. granulata</name>
    <dbReference type="NCBI Taxonomy" id="110450"/>
    <lineage>
        <taxon>Eukaryota</taxon>
        <taxon>Viridiplantae</taxon>
        <taxon>Streptophyta</taxon>
        <taxon>Embryophyta</taxon>
        <taxon>Tracheophyta</taxon>
        <taxon>Spermatophyta</taxon>
        <taxon>Magnoliopsida</taxon>
        <taxon>Liliopsida</taxon>
        <taxon>Poales</taxon>
        <taxon>Poaceae</taxon>
        <taxon>BOP clade</taxon>
        <taxon>Oryzoideae</taxon>
        <taxon>Oryzeae</taxon>
        <taxon>Oryzinae</taxon>
        <taxon>Oryza</taxon>
        <taxon>Oryza meyeriana</taxon>
    </lineage>
</organism>
<comment type="caution">
    <text evidence="1">The sequence shown here is derived from an EMBL/GenBank/DDBJ whole genome shotgun (WGS) entry which is preliminary data.</text>
</comment>
<dbReference type="AlphaFoldDB" id="A0A6G1E4C6"/>
<gene>
    <name evidence="1" type="ORF">E2562_030743</name>
</gene>
<dbReference type="Proteomes" id="UP000479710">
    <property type="component" value="Unassembled WGS sequence"/>
</dbReference>
<name>A0A6G1E4C6_9ORYZ</name>
<sequence length="74" mass="8202">MLWWTRSAGVSQNDGTTEVSAFDFGACLDGTRWRGNMSAGGKEERDGRGKVMGWDGEAVTGFFRPRRHVLHVSI</sequence>